<keyword evidence="7" id="KW-1185">Reference proteome</keyword>
<dbReference type="Proteomes" id="UP000648187">
    <property type="component" value="Unassembled WGS sequence"/>
</dbReference>
<dbReference type="Pfam" id="PF00106">
    <property type="entry name" value="adh_short"/>
    <property type="match status" value="1"/>
</dbReference>
<dbReference type="PRINTS" id="PR00081">
    <property type="entry name" value="GDHRDH"/>
</dbReference>
<keyword evidence="5" id="KW-1133">Transmembrane helix</keyword>
<organism evidence="6 7">
    <name type="scientific">Spodoptera exigua</name>
    <name type="common">Beet armyworm</name>
    <name type="synonym">Noctua fulgens</name>
    <dbReference type="NCBI Taxonomy" id="7107"/>
    <lineage>
        <taxon>Eukaryota</taxon>
        <taxon>Metazoa</taxon>
        <taxon>Ecdysozoa</taxon>
        <taxon>Arthropoda</taxon>
        <taxon>Hexapoda</taxon>
        <taxon>Insecta</taxon>
        <taxon>Pterygota</taxon>
        <taxon>Neoptera</taxon>
        <taxon>Endopterygota</taxon>
        <taxon>Lepidoptera</taxon>
        <taxon>Glossata</taxon>
        <taxon>Ditrysia</taxon>
        <taxon>Noctuoidea</taxon>
        <taxon>Noctuidae</taxon>
        <taxon>Amphipyrinae</taxon>
        <taxon>Spodoptera</taxon>
    </lineage>
</organism>
<dbReference type="SUPFAM" id="SSF51735">
    <property type="entry name" value="NAD(P)-binding Rossmann-fold domains"/>
    <property type="match status" value="1"/>
</dbReference>
<gene>
    <name evidence="6" type="ORF">HW555_011175</name>
</gene>
<comment type="similarity">
    <text evidence="1 4">Belongs to the short-chain dehydrogenases/reductases (SDR) family.</text>
</comment>
<dbReference type="Gene3D" id="3.40.50.720">
    <property type="entry name" value="NAD(P)-binding Rossmann-like Domain"/>
    <property type="match status" value="1"/>
</dbReference>
<protein>
    <submittedName>
        <fullName evidence="6">Uncharacterized protein</fullName>
    </submittedName>
</protein>
<dbReference type="InterPro" id="IPR002347">
    <property type="entry name" value="SDR_fam"/>
</dbReference>
<dbReference type="PANTHER" id="PTHR43899:SF13">
    <property type="entry name" value="RH59310P"/>
    <property type="match status" value="1"/>
</dbReference>
<dbReference type="GO" id="GO:0005783">
    <property type="term" value="C:endoplasmic reticulum"/>
    <property type="evidence" value="ECO:0007669"/>
    <property type="project" value="TreeGrafter"/>
</dbReference>
<dbReference type="InterPro" id="IPR036291">
    <property type="entry name" value="NAD(P)-bd_dom_sf"/>
</dbReference>
<dbReference type="PANTHER" id="PTHR43899">
    <property type="entry name" value="RH59310P"/>
    <property type="match status" value="1"/>
</dbReference>
<keyword evidence="2" id="KW-0521">NADP</keyword>
<evidence type="ECO:0000256" key="3">
    <source>
        <dbReference type="ARBA" id="ARBA00023002"/>
    </source>
</evidence>
<dbReference type="GO" id="GO:0016491">
    <property type="term" value="F:oxidoreductase activity"/>
    <property type="evidence" value="ECO:0007669"/>
    <property type="project" value="UniProtKB-KW"/>
</dbReference>
<evidence type="ECO:0000313" key="7">
    <source>
        <dbReference type="Proteomes" id="UP000648187"/>
    </source>
</evidence>
<evidence type="ECO:0000256" key="5">
    <source>
        <dbReference type="SAM" id="Phobius"/>
    </source>
</evidence>
<comment type="caution">
    <text evidence="6">The sequence shown here is derived from an EMBL/GenBank/DDBJ whole genome shotgun (WGS) entry which is preliminary data.</text>
</comment>
<keyword evidence="5" id="KW-0472">Membrane</keyword>
<dbReference type="CDD" id="cd05356">
    <property type="entry name" value="17beta-HSD1_like_SDR_c"/>
    <property type="match status" value="1"/>
</dbReference>
<dbReference type="InterPro" id="IPR051019">
    <property type="entry name" value="VLCFA-Steroid_DH"/>
</dbReference>
<dbReference type="AlphaFoldDB" id="A0A835L1W1"/>
<evidence type="ECO:0000256" key="4">
    <source>
        <dbReference type="RuleBase" id="RU000363"/>
    </source>
</evidence>
<accession>A0A835L1W1</accession>
<feature type="transmembrane region" description="Helical" evidence="5">
    <location>
        <begin position="222"/>
        <end position="242"/>
    </location>
</feature>
<evidence type="ECO:0000256" key="2">
    <source>
        <dbReference type="ARBA" id="ARBA00022857"/>
    </source>
</evidence>
<dbReference type="FunFam" id="3.40.50.720:FF:000137">
    <property type="entry name" value="Hydroxysteroid (17-beta) dehydrogenase 3"/>
    <property type="match status" value="1"/>
</dbReference>
<keyword evidence="3" id="KW-0560">Oxidoreductase</keyword>
<reference evidence="6" key="1">
    <citation type="submission" date="2020-08" db="EMBL/GenBank/DDBJ databases">
        <title>Spodoptera exigua strain:BAW_Kor-Di-RS1 Genome sequencing and assembly.</title>
        <authorList>
            <person name="Kim J."/>
            <person name="Nam H.Y."/>
            <person name="Kwon M."/>
            <person name="Choi J.H."/>
            <person name="Cho S.R."/>
            <person name="Kim G.-H."/>
        </authorList>
    </citation>
    <scope>NUCLEOTIDE SEQUENCE</scope>
    <source>
        <strain evidence="6">BAW_Kor-Di-RS1</strain>
        <tissue evidence="6">Whole-body</tissue>
    </source>
</reference>
<evidence type="ECO:0000313" key="6">
    <source>
        <dbReference type="EMBL" id="KAF9409460.1"/>
    </source>
</evidence>
<dbReference type="PIRSF" id="PIRSF000126">
    <property type="entry name" value="11-beta-HSD1"/>
    <property type="match status" value="1"/>
</dbReference>
<sequence>MLAAVGCDIILVSRSMEKLQATAQEIEKDFNVSTKIIQVDFTGGDEIYDTIEKEIAGLEIGTLVNNVGISYPTQNTFWTWSKCDNGATSDVVFWMDKVFQKLLKANIVSVTRMTHMVLPGMVSRERGIVINIGSASSIIPSPMLTVYAATKAYVDKFTEGLDMEYYMKNILFQCVMPGFVCSNMSGIRRSSLFAPTAKTFVKSALSLVAVEKRTAGYYPHEFFVDCLNILVTASYNFGVWIVTRSMKNSRLKCLKKMKKQ</sequence>
<dbReference type="EMBL" id="JACKWZ010000317">
    <property type="protein sequence ID" value="KAF9409460.1"/>
    <property type="molecule type" value="Genomic_DNA"/>
</dbReference>
<evidence type="ECO:0000256" key="1">
    <source>
        <dbReference type="ARBA" id="ARBA00006484"/>
    </source>
</evidence>
<proteinExistence type="inferred from homology"/>
<name>A0A835L1W1_SPOEX</name>
<keyword evidence="5" id="KW-0812">Transmembrane</keyword>
<dbReference type="PRINTS" id="PR00080">
    <property type="entry name" value="SDRFAMILY"/>
</dbReference>